<dbReference type="GO" id="GO:0005737">
    <property type="term" value="C:cytoplasm"/>
    <property type="evidence" value="ECO:0007669"/>
    <property type="project" value="UniProtKB-SubCell"/>
</dbReference>
<comment type="subcellular location">
    <subcellularLocation>
        <location evidence="6">Cytoplasm</location>
    </subcellularLocation>
</comment>
<name>A0A068NPK0_FIMGI</name>
<comment type="caution">
    <text evidence="6">Lacks conserved residue(s) required for the propagation of feature annotation.</text>
</comment>
<keyword evidence="2 6" id="KW-0227">DNA damage</keyword>
<dbReference type="GO" id="GO:0005524">
    <property type="term" value="F:ATP binding"/>
    <property type="evidence" value="ECO:0007669"/>
    <property type="project" value="InterPro"/>
</dbReference>
<dbReference type="Gene3D" id="2.40.50.140">
    <property type="entry name" value="Nucleic acid-binding proteins"/>
    <property type="match status" value="1"/>
</dbReference>
<dbReference type="GO" id="GO:0000400">
    <property type="term" value="F:four-way junction DNA binding"/>
    <property type="evidence" value="ECO:0007669"/>
    <property type="project" value="UniProtKB-UniRule"/>
</dbReference>
<protein>
    <recommendedName>
        <fullName evidence="6">Holliday junction branch migration complex subunit RuvA</fullName>
    </recommendedName>
</protein>
<feature type="domain" description="DNA helicase Holliday junction RuvA type" evidence="8">
    <location>
        <begin position="1"/>
        <end position="62"/>
    </location>
</feature>
<gene>
    <name evidence="6" type="primary">ruvA</name>
    <name evidence="10" type="ORF">OP10G_2110</name>
</gene>
<organism evidence="10 11">
    <name type="scientific">Fimbriimonas ginsengisoli Gsoil 348</name>
    <dbReference type="NCBI Taxonomy" id="661478"/>
    <lineage>
        <taxon>Bacteria</taxon>
        <taxon>Bacillati</taxon>
        <taxon>Armatimonadota</taxon>
        <taxon>Fimbriimonadia</taxon>
        <taxon>Fimbriimonadales</taxon>
        <taxon>Fimbriimonadaceae</taxon>
        <taxon>Fimbriimonas</taxon>
    </lineage>
</organism>
<keyword evidence="11" id="KW-1185">Reference proteome</keyword>
<comment type="similarity">
    <text evidence="6">Belongs to the RuvA family.</text>
</comment>
<evidence type="ECO:0000256" key="1">
    <source>
        <dbReference type="ARBA" id="ARBA00022490"/>
    </source>
</evidence>
<dbReference type="Proteomes" id="UP000027982">
    <property type="component" value="Chromosome"/>
</dbReference>
<dbReference type="Pfam" id="PF14520">
    <property type="entry name" value="HHH_5"/>
    <property type="match status" value="1"/>
</dbReference>
<keyword evidence="10" id="KW-0378">Hydrolase</keyword>
<dbReference type="InterPro" id="IPR010994">
    <property type="entry name" value="RuvA_2-like"/>
</dbReference>
<comment type="subunit">
    <text evidence="6">Homotetramer. Forms an RuvA(8)-RuvB(12)-Holliday junction (HJ) complex. HJ DNA is sandwiched between 2 RuvA tetramers; dsDNA enters through RuvA and exits via RuvB. An RuvB hexamer assembles on each DNA strand where it exits the tetramer. Each RuvB hexamer is contacted by two RuvA subunits (via domain III) on 2 adjacent RuvB subunits; this complex drives branch migration. In the full resolvosome a probable DNA-RuvA(4)-RuvB(12)-RuvC(2) complex forms which resolves the HJ.</text>
</comment>
<dbReference type="SUPFAM" id="SSF50249">
    <property type="entry name" value="Nucleic acid-binding proteins"/>
    <property type="match status" value="1"/>
</dbReference>
<dbReference type="EMBL" id="CP007139">
    <property type="protein sequence ID" value="AIE85478.1"/>
    <property type="molecule type" value="Genomic_DNA"/>
</dbReference>
<feature type="region of interest" description="Domain III" evidence="6">
    <location>
        <begin position="152"/>
        <end position="199"/>
    </location>
</feature>
<dbReference type="AlphaFoldDB" id="A0A068NPK0"/>
<keyword evidence="1 6" id="KW-0963">Cytoplasm</keyword>
<dbReference type="InterPro" id="IPR013849">
    <property type="entry name" value="DNA_helicase_Holl-junc_RuvA_I"/>
</dbReference>
<dbReference type="InterPro" id="IPR011114">
    <property type="entry name" value="RuvA_C"/>
</dbReference>
<keyword evidence="10" id="KW-0547">Nucleotide-binding</keyword>
<evidence type="ECO:0000256" key="6">
    <source>
        <dbReference type="HAMAP-Rule" id="MF_00031"/>
    </source>
</evidence>
<keyword evidence="3 6" id="KW-0238">DNA-binding</keyword>
<dbReference type="HAMAP" id="MF_00031">
    <property type="entry name" value="DNA_HJ_migration_RuvA"/>
    <property type="match status" value="1"/>
</dbReference>
<reference evidence="10 11" key="1">
    <citation type="journal article" date="2014" name="PLoS ONE">
        <title>The first complete genome sequence of the class fimbriimonadia in the phylum armatimonadetes.</title>
        <authorList>
            <person name="Hu Z.Y."/>
            <person name="Wang Y.Z."/>
            <person name="Im W.T."/>
            <person name="Wang S.Y."/>
            <person name="Zhao G.P."/>
            <person name="Zheng H.J."/>
            <person name="Quan Z.X."/>
        </authorList>
    </citation>
    <scope>NUCLEOTIDE SEQUENCE [LARGE SCALE GENOMIC DNA]</scope>
    <source>
        <strain evidence="10">Gsoil 348</strain>
    </source>
</reference>
<dbReference type="GO" id="GO:0009378">
    <property type="term" value="F:four-way junction helicase activity"/>
    <property type="evidence" value="ECO:0007669"/>
    <property type="project" value="InterPro"/>
</dbReference>
<dbReference type="Gene3D" id="1.10.8.10">
    <property type="entry name" value="DNA helicase RuvA subunit, C-terminal domain"/>
    <property type="match status" value="1"/>
</dbReference>
<evidence type="ECO:0000313" key="10">
    <source>
        <dbReference type="EMBL" id="AIE85478.1"/>
    </source>
</evidence>
<keyword evidence="10" id="KW-0067">ATP-binding</keyword>
<comment type="domain">
    <text evidence="6">Has three domains with a flexible linker between the domains II and III and assumes an 'L' shape. Domain III is highly mobile and contacts RuvB.</text>
</comment>
<dbReference type="CDD" id="cd14332">
    <property type="entry name" value="UBA_RuvA_C"/>
    <property type="match status" value="1"/>
</dbReference>
<dbReference type="RefSeq" id="WP_025225952.1">
    <property type="nucleotide sequence ID" value="NZ_CP007139.1"/>
</dbReference>
<dbReference type="Pfam" id="PF07499">
    <property type="entry name" value="RuvA_C"/>
    <property type="match status" value="1"/>
</dbReference>
<dbReference type="SUPFAM" id="SSF46929">
    <property type="entry name" value="DNA helicase RuvA subunit, C-terminal domain"/>
    <property type="match status" value="1"/>
</dbReference>
<evidence type="ECO:0000256" key="7">
    <source>
        <dbReference type="SAM" id="Coils"/>
    </source>
</evidence>
<accession>A0A068NPK0</accession>
<feature type="coiled-coil region" evidence="7">
    <location>
        <begin position="169"/>
        <end position="196"/>
    </location>
</feature>
<dbReference type="HOGENOM" id="CLU_087936_3_0_0"/>
<dbReference type="GO" id="GO:0009379">
    <property type="term" value="C:Holliday junction helicase complex"/>
    <property type="evidence" value="ECO:0007669"/>
    <property type="project" value="InterPro"/>
</dbReference>
<dbReference type="Gene3D" id="1.10.150.20">
    <property type="entry name" value="5' to 3' exonuclease, C-terminal subdomain"/>
    <property type="match status" value="1"/>
</dbReference>
<dbReference type="GO" id="GO:0006310">
    <property type="term" value="P:DNA recombination"/>
    <property type="evidence" value="ECO:0007669"/>
    <property type="project" value="UniProtKB-UniRule"/>
</dbReference>
<evidence type="ECO:0000313" key="11">
    <source>
        <dbReference type="Proteomes" id="UP000027982"/>
    </source>
</evidence>
<dbReference type="NCBIfam" id="TIGR00084">
    <property type="entry name" value="ruvA"/>
    <property type="match status" value="1"/>
</dbReference>
<dbReference type="KEGG" id="fgi:OP10G_2110"/>
<keyword evidence="5 6" id="KW-0234">DNA repair</keyword>
<evidence type="ECO:0000256" key="3">
    <source>
        <dbReference type="ARBA" id="ARBA00023125"/>
    </source>
</evidence>
<feature type="domain" description="Holliday junction DNA helicase RuvA C-terminal" evidence="9">
    <location>
        <begin position="155"/>
        <end position="197"/>
    </location>
</feature>
<comment type="function">
    <text evidence="6">The RuvA-RuvB-RuvC complex processes Holliday junction (HJ) DNA during genetic recombination and DNA repair, while the RuvA-RuvB complex plays an important role in the rescue of blocked DNA replication forks via replication fork reversal (RFR). RuvA specifically binds to HJ cruciform DNA, conferring on it an open structure. The RuvB hexamer acts as an ATP-dependent pump, pulling dsDNA into and through the RuvAB complex. HJ branch migration allows RuvC to scan DNA until it finds its consensus sequence, where it cleaves and resolves the cruciform DNA.</text>
</comment>
<evidence type="ECO:0000256" key="4">
    <source>
        <dbReference type="ARBA" id="ARBA00023172"/>
    </source>
</evidence>
<dbReference type="Pfam" id="PF01330">
    <property type="entry name" value="RuvA_N"/>
    <property type="match status" value="1"/>
</dbReference>
<evidence type="ECO:0000256" key="2">
    <source>
        <dbReference type="ARBA" id="ARBA00022763"/>
    </source>
</evidence>
<keyword evidence="10" id="KW-0347">Helicase</keyword>
<feature type="region of interest" description="Domain I" evidence="6">
    <location>
        <begin position="1"/>
        <end position="64"/>
    </location>
</feature>
<evidence type="ECO:0000256" key="5">
    <source>
        <dbReference type="ARBA" id="ARBA00023204"/>
    </source>
</evidence>
<keyword evidence="7" id="KW-0175">Coiled coil</keyword>
<evidence type="ECO:0000259" key="9">
    <source>
        <dbReference type="Pfam" id="PF07499"/>
    </source>
</evidence>
<dbReference type="InterPro" id="IPR000085">
    <property type="entry name" value="RuvA"/>
</dbReference>
<dbReference type="OrthoDB" id="5293449at2"/>
<dbReference type="InterPro" id="IPR036267">
    <property type="entry name" value="RuvA_C_sf"/>
</dbReference>
<dbReference type="GO" id="GO:0048476">
    <property type="term" value="C:Holliday junction resolvase complex"/>
    <property type="evidence" value="ECO:0007669"/>
    <property type="project" value="UniProtKB-UniRule"/>
</dbReference>
<dbReference type="STRING" id="661478.OP10G_2110"/>
<keyword evidence="4 6" id="KW-0233">DNA recombination</keyword>
<dbReference type="GO" id="GO:0006281">
    <property type="term" value="P:DNA repair"/>
    <property type="evidence" value="ECO:0007669"/>
    <property type="project" value="UniProtKB-UniRule"/>
</dbReference>
<dbReference type="InterPro" id="IPR012340">
    <property type="entry name" value="NA-bd_OB-fold"/>
</dbReference>
<dbReference type="eggNOG" id="COG0632">
    <property type="taxonomic scope" value="Bacteria"/>
</dbReference>
<sequence length="199" mass="21636">MIGRLRGELITVEGSLAVVDCGGVGYEVSLPEAVLVRLPAPGEPVELLTRQIFREDGVTLYGFIESFQRRLFDLLLTVQGCGPKAALALIGQVGEDAVAGAILAQDARVLTRANGIGPKLGERIILELKTKIQEEALLRKIEATMAPKKKVAHPSDELVDALLGLGFRRNEAETAANDAREQSDDLQEQLRFALRVLQR</sequence>
<proteinExistence type="inferred from homology"/>
<dbReference type="SUPFAM" id="SSF47781">
    <property type="entry name" value="RuvA domain 2-like"/>
    <property type="match status" value="1"/>
</dbReference>
<evidence type="ECO:0000259" key="8">
    <source>
        <dbReference type="Pfam" id="PF01330"/>
    </source>
</evidence>